<evidence type="ECO:0000313" key="5">
    <source>
        <dbReference type="EMBL" id="WWR12148.1"/>
    </source>
</evidence>
<evidence type="ECO:0000256" key="2">
    <source>
        <dbReference type="ARBA" id="ARBA00022980"/>
    </source>
</evidence>
<keyword evidence="4" id="KW-0694">RNA-binding</keyword>
<sequence length="139" mass="15819">MNLNFAFCNLSKKKYKKRIGRGIGSGYGKTSGKGHKGQKSRSGGFCKVGFEGGQTPIYRRVPKIGFNSIKRKFSTELRLDELLKIKNFKTIDLEVLKKFKLIRRIVRNVKIIAPKKKCFVNFQFIGLKVSKGAKKFIIS</sequence>
<comment type="function">
    <text evidence="4">Binds to the 23S rRNA.</text>
</comment>
<proteinExistence type="inferred from homology"/>
<dbReference type="NCBIfam" id="TIGR01071">
    <property type="entry name" value="rplO_bact"/>
    <property type="match status" value="1"/>
</dbReference>
<protein>
    <recommendedName>
        <fullName evidence="4">Large ribosomal subunit protein uL15</fullName>
    </recommendedName>
</protein>
<evidence type="ECO:0000256" key="3">
    <source>
        <dbReference type="ARBA" id="ARBA00023274"/>
    </source>
</evidence>
<dbReference type="GO" id="GO:0005840">
    <property type="term" value="C:ribosome"/>
    <property type="evidence" value="ECO:0007669"/>
    <property type="project" value="UniProtKB-KW"/>
</dbReference>
<keyword evidence="3 4" id="KW-0687">Ribonucleoprotein</keyword>
<dbReference type="InterPro" id="IPR030878">
    <property type="entry name" value="Ribosomal_uL15"/>
</dbReference>
<keyword evidence="2 4" id="KW-0689">Ribosomal protein</keyword>
<dbReference type="Proteomes" id="UP001360424">
    <property type="component" value="Chromosome"/>
</dbReference>
<dbReference type="InterPro" id="IPR036227">
    <property type="entry name" value="Ribosomal_uL15/eL18_sf"/>
</dbReference>
<reference evidence="5" key="1">
    <citation type="submission" date="2023-09" db="EMBL/GenBank/DDBJ databases">
        <title>Genomes of two closely related lineages of the louse Polyplax serrata with different host specificities.</title>
        <authorList>
            <person name="Martinu J."/>
            <person name="Tarabai H."/>
            <person name="Stefka J."/>
            <person name="Hypsa V."/>
        </authorList>
    </citation>
    <scope>NUCLEOTIDE SEQUENCE [LARGE SCALE GENOMIC DNA]</scope>
    <source>
        <strain evidence="5">HR10_N</strain>
    </source>
</reference>
<organism evidence="5 6">
    <name type="scientific">Candidatus Legionella polyplacis</name>
    <dbReference type="NCBI Taxonomy" id="2005262"/>
    <lineage>
        <taxon>Bacteria</taxon>
        <taxon>Pseudomonadati</taxon>
        <taxon>Pseudomonadota</taxon>
        <taxon>Gammaproteobacteria</taxon>
        <taxon>Legionellales</taxon>
        <taxon>Legionellaceae</taxon>
        <taxon>Legionella</taxon>
    </lineage>
</organism>
<evidence type="ECO:0000256" key="4">
    <source>
        <dbReference type="HAMAP-Rule" id="MF_01341"/>
    </source>
</evidence>
<keyword evidence="4" id="KW-0699">rRNA-binding</keyword>
<evidence type="ECO:0000313" key="6">
    <source>
        <dbReference type="Proteomes" id="UP001360424"/>
    </source>
</evidence>
<dbReference type="PANTHER" id="PTHR12934">
    <property type="entry name" value="50S RIBOSOMAL PROTEIN L15"/>
    <property type="match status" value="1"/>
</dbReference>
<accession>A0ABZ2GXI5</accession>
<name>A0ABZ2GXI5_9GAMM</name>
<dbReference type="HAMAP" id="MF_01341">
    <property type="entry name" value="Ribosomal_uL15"/>
    <property type="match status" value="1"/>
</dbReference>
<comment type="similarity">
    <text evidence="1 4">Belongs to the universal ribosomal protein uL15 family.</text>
</comment>
<keyword evidence="6" id="KW-1185">Reference proteome</keyword>
<dbReference type="SUPFAM" id="SSF52080">
    <property type="entry name" value="Ribosomal proteins L15p and L18e"/>
    <property type="match status" value="1"/>
</dbReference>
<dbReference type="InterPro" id="IPR005749">
    <property type="entry name" value="Ribosomal_uL15_bac-type"/>
</dbReference>
<evidence type="ECO:0000256" key="1">
    <source>
        <dbReference type="ARBA" id="ARBA00007320"/>
    </source>
</evidence>
<dbReference type="EMBL" id="CP135136">
    <property type="protein sequence ID" value="WWR12148.1"/>
    <property type="molecule type" value="Genomic_DNA"/>
</dbReference>
<dbReference type="RefSeq" id="WP_338521804.1">
    <property type="nucleotide sequence ID" value="NZ_CP135136.1"/>
</dbReference>
<dbReference type="PANTHER" id="PTHR12934:SF11">
    <property type="entry name" value="LARGE RIBOSOMAL SUBUNIT PROTEIN UL15M"/>
    <property type="match status" value="1"/>
</dbReference>
<comment type="subunit">
    <text evidence="4">Part of the 50S ribosomal subunit.</text>
</comment>
<gene>
    <name evidence="4 5" type="primary">rplO</name>
    <name evidence="5" type="ORF">RQL38_00705</name>
</gene>